<comment type="similarity">
    <text evidence="1">Belongs to the Gfa family.</text>
</comment>
<feature type="domain" description="CENP-V/GFA" evidence="5">
    <location>
        <begin position="2"/>
        <end position="122"/>
    </location>
</feature>
<reference evidence="8" key="2">
    <citation type="submission" date="2020-04" db="EMBL/GenBank/DDBJ databases">
        <authorList>
            <consortium name="NCBI Genome Project"/>
        </authorList>
    </citation>
    <scope>NUCLEOTIDE SEQUENCE</scope>
    <source>
        <strain evidence="8">CBS 781.70</strain>
    </source>
</reference>
<dbReference type="AlphaFoldDB" id="A0A6G1G246"/>
<dbReference type="OrthoDB" id="406544at2759"/>
<name>A0A6G1G246_9PEZI</name>
<keyword evidence="2" id="KW-0479">Metal-binding</keyword>
<dbReference type="PANTHER" id="PTHR33337">
    <property type="entry name" value="GFA DOMAIN-CONTAINING PROTEIN"/>
    <property type="match status" value="1"/>
</dbReference>
<sequence>MATGSCLCGKVKISYSGEPVAQALCHCGDCKKISGGTHSINHVIVSDDFAVTGDPKQFTKTADSGKSIISHFCGDCGSTLFRTGGSFGPAHIVKAGVLDTPGVLEKGKPVSELFAPQRPSWVPAVEGAAQKDGM</sequence>
<keyword evidence="7" id="KW-1185">Reference proteome</keyword>
<dbReference type="RefSeq" id="XP_033533816.1">
    <property type="nucleotide sequence ID" value="XM_033679496.1"/>
</dbReference>
<evidence type="ECO:0000259" key="5">
    <source>
        <dbReference type="PROSITE" id="PS51891"/>
    </source>
</evidence>
<gene>
    <name evidence="6 8" type="ORF">P152DRAFT_458588</name>
</gene>
<reference evidence="8" key="3">
    <citation type="submission" date="2025-04" db="UniProtKB">
        <authorList>
            <consortium name="RefSeq"/>
        </authorList>
    </citation>
    <scope>IDENTIFICATION</scope>
    <source>
        <strain evidence="8">CBS 781.70</strain>
    </source>
</reference>
<evidence type="ECO:0000256" key="1">
    <source>
        <dbReference type="ARBA" id="ARBA00005495"/>
    </source>
</evidence>
<dbReference type="Gene3D" id="3.90.1590.10">
    <property type="entry name" value="glutathione-dependent formaldehyde- activating enzyme (gfa)"/>
    <property type="match status" value="1"/>
</dbReference>
<dbReference type="GO" id="GO:0046872">
    <property type="term" value="F:metal ion binding"/>
    <property type="evidence" value="ECO:0007669"/>
    <property type="project" value="UniProtKB-KW"/>
</dbReference>
<evidence type="ECO:0000313" key="8">
    <source>
        <dbReference type="RefSeq" id="XP_033533816.1"/>
    </source>
</evidence>
<evidence type="ECO:0000256" key="4">
    <source>
        <dbReference type="ARBA" id="ARBA00023239"/>
    </source>
</evidence>
<evidence type="ECO:0000256" key="2">
    <source>
        <dbReference type="ARBA" id="ARBA00022723"/>
    </source>
</evidence>
<evidence type="ECO:0000313" key="6">
    <source>
        <dbReference type="EMBL" id="KAF1812185.1"/>
    </source>
</evidence>
<proteinExistence type="inferred from homology"/>
<dbReference type="EMBL" id="ML975158">
    <property type="protein sequence ID" value="KAF1812185.1"/>
    <property type="molecule type" value="Genomic_DNA"/>
</dbReference>
<reference evidence="6 8" key="1">
    <citation type="submission" date="2020-01" db="EMBL/GenBank/DDBJ databases">
        <authorList>
            <consortium name="DOE Joint Genome Institute"/>
            <person name="Haridas S."/>
            <person name="Albert R."/>
            <person name="Binder M."/>
            <person name="Bloem J."/>
            <person name="Labutti K."/>
            <person name="Salamov A."/>
            <person name="Andreopoulos B."/>
            <person name="Baker S.E."/>
            <person name="Barry K."/>
            <person name="Bills G."/>
            <person name="Bluhm B.H."/>
            <person name="Cannon C."/>
            <person name="Castanera R."/>
            <person name="Culley D.E."/>
            <person name="Daum C."/>
            <person name="Ezra D."/>
            <person name="Gonzalez J.B."/>
            <person name="Henrissat B."/>
            <person name="Kuo A."/>
            <person name="Liang C."/>
            <person name="Lipzen A."/>
            <person name="Lutzoni F."/>
            <person name="Magnuson J."/>
            <person name="Mondo S."/>
            <person name="Nolan M."/>
            <person name="Ohm R."/>
            <person name="Pangilinan J."/>
            <person name="Park H.-J."/>
            <person name="Ramirez L."/>
            <person name="Alfaro M."/>
            <person name="Sun H."/>
            <person name="Tritt A."/>
            <person name="Yoshinaga Y."/>
            <person name="Zwiers L.-H."/>
            <person name="Turgeon B.G."/>
            <person name="Goodwin S.B."/>
            <person name="Spatafora J.W."/>
            <person name="Crous P.W."/>
            <person name="Grigoriev I.V."/>
        </authorList>
    </citation>
    <scope>NUCLEOTIDE SEQUENCE</scope>
    <source>
        <strain evidence="6 8">CBS 781.70</strain>
    </source>
</reference>
<dbReference type="PROSITE" id="PS51891">
    <property type="entry name" value="CENP_V_GFA"/>
    <property type="match status" value="1"/>
</dbReference>
<evidence type="ECO:0000313" key="7">
    <source>
        <dbReference type="Proteomes" id="UP000504638"/>
    </source>
</evidence>
<dbReference type="GeneID" id="54420066"/>
<dbReference type="Pfam" id="PF04828">
    <property type="entry name" value="GFA"/>
    <property type="match status" value="1"/>
</dbReference>
<organism evidence="6">
    <name type="scientific">Eremomyces bilateralis CBS 781.70</name>
    <dbReference type="NCBI Taxonomy" id="1392243"/>
    <lineage>
        <taxon>Eukaryota</taxon>
        <taxon>Fungi</taxon>
        <taxon>Dikarya</taxon>
        <taxon>Ascomycota</taxon>
        <taxon>Pezizomycotina</taxon>
        <taxon>Dothideomycetes</taxon>
        <taxon>Dothideomycetes incertae sedis</taxon>
        <taxon>Eremomycetales</taxon>
        <taxon>Eremomycetaceae</taxon>
        <taxon>Eremomyces</taxon>
    </lineage>
</organism>
<dbReference type="GO" id="GO:0016846">
    <property type="term" value="F:carbon-sulfur lyase activity"/>
    <property type="evidence" value="ECO:0007669"/>
    <property type="project" value="InterPro"/>
</dbReference>
<evidence type="ECO:0000256" key="3">
    <source>
        <dbReference type="ARBA" id="ARBA00022833"/>
    </source>
</evidence>
<keyword evidence="4" id="KW-0456">Lyase</keyword>
<dbReference type="InterPro" id="IPR006913">
    <property type="entry name" value="CENP-V/GFA"/>
</dbReference>
<keyword evidence="3" id="KW-0862">Zinc</keyword>
<dbReference type="Proteomes" id="UP000504638">
    <property type="component" value="Unplaced"/>
</dbReference>
<protein>
    <recommendedName>
        <fullName evidence="5">CENP-V/GFA domain-containing protein</fullName>
    </recommendedName>
</protein>
<dbReference type="InterPro" id="IPR011057">
    <property type="entry name" value="Mss4-like_sf"/>
</dbReference>
<dbReference type="PANTHER" id="PTHR33337:SF30">
    <property type="entry name" value="DUF636 DOMAIN PROTEIN (AFU_ORTHOLOGUE AFUA_1G03180)"/>
    <property type="match status" value="1"/>
</dbReference>
<accession>A0A6G1G246</accession>
<dbReference type="SUPFAM" id="SSF51316">
    <property type="entry name" value="Mss4-like"/>
    <property type="match status" value="1"/>
</dbReference>